<organism evidence="7 8">
    <name type="scientific">Petrocella atlantisensis</name>
    <dbReference type="NCBI Taxonomy" id="2173034"/>
    <lineage>
        <taxon>Bacteria</taxon>
        <taxon>Bacillati</taxon>
        <taxon>Bacillota</taxon>
        <taxon>Clostridia</taxon>
        <taxon>Lachnospirales</taxon>
        <taxon>Vallitaleaceae</taxon>
        <taxon>Petrocella</taxon>
    </lineage>
</organism>
<dbReference type="EMBL" id="LR130778">
    <property type="protein sequence ID" value="VDN47791.1"/>
    <property type="molecule type" value="Genomic_DNA"/>
</dbReference>
<sequence length="366" mass="39350">MKKILTMVLGVVLTMAIISGCVDTSPTGETSTDNSTTETQESAVFNPDEEQGIEIGQLRSELGAIPKIEGTIKLGAVAKAFENEYWRTLKEGYEVFEGKLQANGNDVTIDVTSAQGEGDEQGQLSIVKDMINKDYDGLLLSPISDGNLVPGVEDAAKKSIPVVNVNDGLIANADVFVGPKAIQNGELAAEWISNKLGGEGQVAIVIGMPKAFAARQRTAGFEQYIAANASGIEIVAKQNADWDRSKAKDLADTWIKKYPDLKAIFCNNDTMALGVVEAVKSSGKDILVVGVDGIGEAYDSIRKGELDATIDSFPLYKSQIATEVTLRLMSGQNVPRVIWTPQALIDSTNVEMNAEEIISWEEPTFE</sequence>
<dbReference type="Proteomes" id="UP000279029">
    <property type="component" value="Chromosome"/>
</dbReference>
<comment type="subcellular location">
    <subcellularLocation>
        <location evidence="1">Cell envelope</location>
    </subcellularLocation>
</comment>
<evidence type="ECO:0000259" key="6">
    <source>
        <dbReference type="Pfam" id="PF13407"/>
    </source>
</evidence>
<dbReference type="GO" id="GO:0030313">
    <property type="term" value="C:cell envelope"/>
    <property type="evidence" value="ECO:0007669"/>
    <property type="project" value="UniProtKB-SubCell"/>
</dbReference>
<dbReference type="PROSITE" id="PS51257">
    <property type="entry name" value="PROKAR_LIPOPROTEIN"/>
    <property type="match status" value="1"/>
</dbReference>
<dbReference type="KEGG" id="cbar:PATL70BA_1900"/>
<dbReference type="GO" id="GO:0030246">
    <property type="term" value="F:carbohydrate binding"/>
    <property type="evidence" value="ECO:0007669"/>
    <property type="project" value="UniProtKB-ARBA"/>
</dbReference>
<evidence type="ECO:0000313" key="7">
    <source>
        <dbReference type="EMBL" id="VDN47791.1"/>
    </source>
</evidence>
<evidence type="ECO:0000313" key="8">
    <source>
        <dbReference type="Proteomes" id="UP000279029"/>
    </source>
</evidence>
<protein>
    <submittedName>
        <fullName evidence="7">RbsB protein</fullName>
    </submittedName>
</protein>
<keyword evidence="3 5" id="KW-0732">Signal</keyword>
<dbReference type="Pfam" id="PF13407">
    <property type="entry name" value="Peripla_BP_4"/>
    <property type="match status" value="1"/>
</dbReference>
<dbReference type="OrthoDB" id="9769193at2"/>
<feature type="signal peptide" evidence="5">
    <location>
        <begin position="1"/>
        <end position="24"/>
    </location>
</feature>
<keyword evidence="8" id="KW-1185">Reference proteome</keyword>
<reference evidence="7 8" key="1">
    <citation type="submission" date="2018-09" db="EMBL/GenBank/DDBJ databases">
        <authorList>
            <person name="Postec A."/>
        </authorList>
    </citation>
    <scope>NUCLEOTIDE SEQUENCE [LARGE SCALE GENOMIC DNA]</scope>
    <source>
        <strain evidence="7">70B-A</strain>
    </source>
</reference>
<evidence type="ECO:0000256" key="1">
    <source>
        <dbReference type="ARBA" id="ARBA00004196"/>
    </source>
</evidence>
<feature type="domain" description="Periplasmic binding protein" evidence="6">
    <location>
        <begin position="77"/>
        <end position="332"/>
    </location>
</feature>
<dbReference type="RefSeq" id="WP_125137041.1">
    <property type="nucleotide sequence ID" value="NZ_LR130778.1"/>
</dbReference>
<gene>
    <name evidence="7" type="ORF">PATL70BA_1900</name>
</gene>
<comment type="similarity">
    <text evidence="2">Belongs to the bacterial solute-binding protein 2 family.</text>
</comment>
<evidence type="ECO:0000256" key="2">
    <source>
        <dbReference type="ARBA" id="ARBA00007639"/>
    </source>
</evidence>
<evidence type="ECO:0000256" key="3">
    <source>
        <dbReference type="ARBA" id="ARBA00022729"/>
    </source>
</evidence>
<dbReference type="InterPro" id="IPR025997">
    <property type="entry name" value="SBP_2_dom"/>
</dbReference>
<dbReference type="CDD" id="cd06320">
    <property type="entry name" value="PBP1_allose_binding"/>
    <property type="match status" value="1"/>
</dbReference>
<evidence type="ECO:0000256" key="5">
    <source>
        <dbReference type="SAM" id="SignalP"/>
    </source>
</evidence>
<dbReference type="PANTHER" id="PTHR46847:SF1">
    <property type="entry name" value="D-ALLOSE-BINDING PERIPLASMIC PROTEIN-RELATED"/>
    <property type="match status" value="1"/>
</dbReference>
<dbReference type="SUPFAM" id="SSF53822">
    <property type="entry name" value="Periplasmic binding protein-like I"/>
    <property type="match status" value="1"/>
</dbReference>
<feature type="region of interest" description="Disordered" evidence="4">
    <location>
        <begin position="23"/>
        <end position="42"/>
    </location>
</feature>
<dbReference type="AlphaFoldDB" id="A0A3P7PX55"/>
<name>A0A3P7PX55_9FIRM</name>
<proteinExistence type="inferred from homology"/>
<dbReference type="Gene3D" id="3.40.50.2300">
    <property type="match status" value="2"/>
</dbReference>
<dbReference type="InterPro" id="IPR028082">
    <property type="entry name" value="Peripla_BP_I"/>
</dbReference>
<accession>A0A3P7PX55</accession>
<dbReference type="PANTHER" id="PTHR46847">
    <property type="entry name" value="D-ALLOSE-BINDING PERIPLASMIC PROTEIN-RELATED"/>
    <property type="match status" value="1"/>
</dbReference>
<evidence type="ECO:0000256" key="4">
    <source>
        <dbReference type="SAM" id="MobiDB-lite"/>
    </source>
</evidence>
<feature type="chain" id="PRO_5017923919" evidence="5">
    <location>
        <begin position="25"/>
        <end position="366"/>
    </location>
</feature>